<dbReference type="GO" id="GO:0016787">
    <property type="term" value="F:hydrolase activity"/>
    <property type="evidence" value="ECO:0007669"/>
    <property type="project" value="UniProtKB-KW"/>
</dbReference>
<comment type="caution">
    <text evidence="1">The sequence shown here is derived from an EMBL/GenBank/DDBJ whole genome shotgun (WGS) entry which is preliminary data.</text>
</comment>
<organism evidence="1 2">
    <name type="scientific">Holdemanella hominis</name>
    <dbReference type="NCBI Taxonomy" id="2764327"/>
    <lineage>
        <taxon>Bacteria</taxon>
        <taxon>Bacillati</taxon>
        <taxon>Bacillota</taxon>
        <taxon>Erysipelotrichia</taxon>
        <taxon>Erysipelotrichales</taxon>
        <taxon>Erysipelotrichaceae</taxon>
        <taxon>Holdemanella</taxon>
    </lineage>
</organism>
<dbReference type="EMBL" id="JACRWH010000036">
    <property type="protein sequence ID" value="MBC6012748.1"/>
    <property type="molecule type" value="Genomic_DNA"/>
</dbReference>
<sequence length="198" mass="23130">MSTLYISDLDGTLLKSDETTSEYTEKVINHFIENGEYFSYATARSIFTASKVAEGIHTNIPVIVYNGSFLLDADGKMLLSNFFDKEIYDVLNDLFMKDIYPIVYTFIDDKEKFSYIPKLCTDGMKRFLDTRKGDVRINEVKTTEELKNGSIFYLACIDTAEKLEPFYLKLLFCKWVVIIRLFTMFRAHCIPISHFFWR</sequence>
<dbReference type="Gene3D" id="3.30.1240.10">
    <property type="match status" value="1"/>
</dbReference>
<name>A0ABR7KJE0_9FIRM</name>
<dbReference type="Pfam" id="PF08282">
    <property type="entry name" value="Hydrolase_3"/>
    <property type="match status" value="1"/>
</dbReference>
<dbReference type="Gene3D" id="3.40.50.1000">
    <property type="entry name" value="HAD superfamily/HAD-like"/>
    <property type="match status" value="1"/>
</dbReference>
<dbReference type="RefSeq" id="WP_186999326.1">
    <property type="nucleotide sequence ID" value="NZ_JACRWH010000036.1"/>
</dbReference>
<evidence type="ECO:0000313" key="2">
    <source>
        <dbReference type="Proteomes" id="UP000649075"/>
    </source>
</evidence>
<reference evidence="1 2" key="1">
    <citation type="submission" date="2020-08" db="EMBL/GenBank/DDBJ databases">
        <authorList>
            <person name="Liu C."/>
            <person name="Sun Q."/>
        </authorList>
    </citation>
    <scope>NUCLEOTIDE SEQUENCE [LARGE SCALE GENOMIC DNA]</scope>
    <source>
        <strain evidence="1 2">L34</strain>
    </source>
</reference>
<gene>
    <name evidence="1" type="ORF">H8911_08365</name>
</gene>
<dbReference type="InterPro" id="IPR023214">
    <property type="entry name" value="HAD_sf"/>
</dbReference>
<accession>A0ABR7KJE0</accession>
<dbReference type="Proteomes" id="UP000649075">
    <property type="component" value="Unassembled WGS sequence"/>
</dbReference>
<keyword evidence="2" id="KW-1185">Reference proteome</keyword>
<evidence type="ECO:0000313" key="1">
    <source>
        <dbReference type="EMBL" id="MBC6012748.1"/>
    </source>
</evidence>
<dbReference type="PANTHER" id="PTHR10000:SF8">
    <property type="entry name" value="HAD SUPERFAMILY HYDROLASE-LIKE, TYPE 3"/>
    <property type="match status" value="1"/>
</dbReference>
<dbReference type="InterPro" id="IPR036412">
    <property type="entry name" value="HAD-like_sf"/>
</dbReference>
<dbReference type="PANTHER" id="PTHR10000">
    <property type="entry name" value="PHOSPHOSERINE PHOSPHATASE"/>
    <property type="match status" value="1"/>
</dbReference>
<protein>
    <submittedName>
        <fullName evidence="1">HAD hydrolase family protein</fullName>
    </submittedName>
</protein>
<proteinExistence type="predicted"/>
<dbReference type="SUPFAM" id="SSF56784">
    <property type="entry name" value="HAD-like"/>
    <property type="match status" value="1"/>
</dbReference>
<keyword evidence="1" id="KW-0378">Hydrolase</keyword>